<accession>A0A0E0E9S5</accession>
<organism evidence="2">
    <name type="scientific">Oryza meridionalis</name>
    <dbReference type="NCBI Taxonomy" id="40149"/>
    <lineage>
        <taxon>Eukaryota</taxon>
        <taxon>Viridiplantae</taxon>
        <taxon>Streptophyta</taxon>
        <taxon>Embryophyta</taxon>
        <taxon>Tracheophyta</taxon>
        <taxon>Spermatophyta</taxon>
        <taxon>Magnoliopsida</taxon>
        <taxon>Liliopsida</taxon>
        <taxon>Poales</taxon>
        <taxon>Poaceae</taxon>
        <taxon>BOP clade</taxon>
        <taxon>Oryzoideae</taxon>
        <taxon>Oryzeae</taxon>
        <taxon>Oryzinae</taxon>
        <taxon>Oryza</taxon>
    </lineage>
</organism>
<name>A0A0E0E9S5_9ORYZ</name>
<dbReference type="Gramene" id="OMERI07G07790.1">
    <property type="protein sequence ID" value="OMERI07G07790.1"/>
    <property type="gene ID" value="OMERI07G07790"/>
</dbReference>
<feature type="region of interest" description="Disordered" evidence="1">
    <location>
        <begin position="110"/>
        <end position="134"/>
    </location>
</feature>
<evidence type="ECO:0000313" key="2">
    <source>
        <dbReference type="EnsemblPlants" id="OMERI07G07790.1"/>
    </source>
</evidence>
<dbReference type="Proteomes" id="UP000008021">
    <property type="component" value="Chromosome 7"/>
</dbReference>
<evidence type="ECO:0000256" key="1">
    <source>
        <dbReference type="SAM" id="MobiDB-lite"/>
    </source>
</evidence>
<reference evidence="2" key="2">
    <citation type="submission" date="2018-05" db="EMBL/GenBank/DDBJ databases">
        <title>OmerRS3 (Oryza meridionalis Reference Sequence Version 3).</title>
        <authorList>
            <person name="Zhang J."/>
            <person name="Kudrna D."/>
            <person name="Lee S."/>
            <person name="Talag J."/>
            <person name="Welchert J."/>
            <person name="Wing R.A."/>
        </authorList>
    </citation>
    <scope>NUCLEOTIDE SEQUENCE [LARGE SCALE GENOMIC DNA]</scope>
    <source>
        <strain evidence="2">cv. OR44</strain>
    </source>
</reference>
<proteinExistence type="predicted"/>
<reference evidence="2" key="1">
    <citation type="submission" date="2015-04" db="UniProtKB">
        <authorList>
            <consortium name="EnsemblPlants"/>
        </authorList>
    </citation>
    <scope>IDENTIFICATION</scope>
</reference>
<dbReference type="HOGENOM" id="CLU_1028111_0_0_1"/>
<evidence type="ECO:0000313" key="3">
    <source>
        <dbReference type="Proteomes" id="UP000008021"/>
    </source>
</evidence>
<sequence>MDGNGCAVGTKPLVPKPTQVAHAAAAAAAMAAVSAVGRVRHRGGSSKAGVSLLSSPLLFRSHRHGSLLCPPIAMDGQLDLSLMGWAGPSQIKVPKPICWAARDPNPVMGLTRMGLTPTNRGRRTKPSIAASGDGGGGAGICGGGGNRYCELRDVRVEMDLREEVTGEGNWVPEVFQIGINHDGEEVLLRPPIAVLDADSDHPKSLVNIEEVAFCNGSHWPRAIDMEQGLPHVVLGILSFIIIEHCIHLDSSMSTTNALHEIEMNCKRKNNN</sequence>
<dbReference type="EnsemblPlants" id="OMERI07G07790.1">
    <property type="protein sequence ID" value="OMERI07G07790.1"/>
    <property type="gene ID" value="OMERI07G07790"/>
</dbReference>
<protein>
    <submittedName>
        <fullName evidence="2">Uncharacterized protein</fullName>
    </submittedName>
</protein>
<keyword evidence="3" id="KW-1185">Reference proteome</keyword>
<dbReference type="AlphaFoldDB" id="A0A0E0E9S5"/>